<keyword evidence="1" id="KW-0732">Signal</keyword>
<gene>
    <name evidence="2" type="ORF">F4827_002330</name>
</gene>
<dbReference type="RefSeq" id="WP_183724063.1">
    <property type="nucleotide sequence ID" value="NZ_JACHBW010000006.1"/>
</dbReference>
<evidence type="ECO:0000313" key="3">
    <source>
        <dbReference type="Proteomes" id="UP000571554"/>
    </source>
</evidence>
<dbReference type="PROSITE" id="PS51257">
    <property type="entry name" value="PROKAR_LIPOPROTEIN"/>
    <property type="match status" value="1"/>
</dbReference>
<dbReference type="AlphaFoldDB" id="A0A7W9WT76"/>
<name>A0A7W9WT76_9BURK</name>
<comment type="caution">
    <text evidence="2">The sequence shown here is derived from an EMBL/GenBank/DDBJ whole genome shotgun (WGS) entry which is preliminary data.</text>
</comment>
<organism evidence="2 3">
    <name type="scientific">Paraburkholderia bannensis</name>
    <dbReference type="NCBI Taxonomy" id="765414"/>
    <lineage>
        <taxon>Bacteria</taxon>
        <taxon>Pseudomonadati</taxon>
        <taxon>Pseudomonadota</taxon>
        <taxon>Betaproteobacteria</taxon>
        <taxon>Burkholderiales</taxon>
        <taxon>Burkholderiaceae</taxon>
        <taxon>Paraburkholderia</taxon>
    </lineage>
</organism>
<evidence type="ECO:0000313" key="2">
    <source>
        <dbReference type="EMBL" id="MBB6102478.1"/>
    </source>
</evidence>
<sequence>MLRATLLVAICAALSACVSNDSAEYALRAYPIHNVKIGGPAPGVCDWNEKTGVHYTAIDNATNKPVSGVLCTNLSESNSMLHDDR</sequence>
<feature type="signal peptide" evidence="1">
    <location>
        <begin position="1"/>
        <end position="23"/>
    </location>
</feature>
<dbReference type="EMBL" id="JACHBW010000006">
    <property type="protein sequence ID" value="MBB6102478.1"/>
    <property type="molecule type" value="Genomic_DNA"/>
</dbReference>
<proteinExistence type="predicted"/>
<accession>A0A7W9WT76</accession>
<reference evidence="2 3" key="1">
    <citation type="submission" date="2020-08" db="EMBL/GenBank/DDBJ databases">
        <title>Above-ground endophytic microbial communities from plants in different locations in the United States.</title>
        <authorList>
            <person name="Frank C."/>
        </authorList>
    </citation>
    <scope>NUCLEOTIDE SEQUENCE [LARGE SCALE GENOMIC DNA]</scope>
    <source>
        <strain evidence="2 3">WP4_2_2</strain>
    </source>
</reference>
<keyword evidence="3" id="KW-1185">Reference proteome</keyword>
<dbReference type="Proteomes" id="UP000571554">
    <property type="component" value="Unassembled WGS sequence"/>
</dbReference>
<protein>
    <recommendedName>
        <fullName evidence="4">Lipoprotein</fullName>
    </recommendedName>
</protein>
<feature type="chain" id="PRO_5030568620" description="Lipoprotein" evidence="1">
    <location>
        <begin position="24"/>
        <end position="85"/>
    </location>
</feature>
<evidence type="ECO:0000256" key="1">
    <source>
        <dbReference type="SAM" id="SignalP"/>
    </source>
</evidence>
<evidence type="ECO:0008006" key="4">
    <source>
        <dbReference type="Google" id="ProtNLM"/>
    </source>
</evidence>